<proteinExistence type="predicted"/>
<feature type="transmembrane region" description="Helical" evidence="1">
    <location>
        <begin position="117"/>
        <end position="137"/>
    </location>
</feature>
<keyword evidence="1" id="KW-1133">Transmembrane helix</keyword>
<feature type="transmembrane region" description="Helical" evidence="1">
    <location>
        <begin position="78"/>
        <end position="97"/>
    </location>
</feature>
<dbReference type="EMBL" id="JAKLTR010000019">
    <property type="protein sequence ID" value="MCG2617291.1"/>
    <property type="molecule type" value="Genomic_DNA"/>
</dbReference>
<keyword evidence="3" id="KW-1185">Reference proteome</keyword>
<dbReference type="Proteomes" id="UP001165367">
    <property type="component" value="Unassembled WGS sequence"/>
</dbReference>
<feature type="transmembrane region" description="Helical" evidence="1">
    <location>
        <begin position="49"/>
        <end position="69"/>
    </location>
</feature>
<protein>
    <recommendedName>
        <fullName evidence="4">Cytochrome d ubiquinol oxidase subunit II</fullName>
    </recommendedName>
</protein>
<dbReference type="RefSeq" id="WP_237875910.1">
    <property type="nucleotide sequence ID" value="NZ_JAKLTR010000019.1"/>
</dbReference>
<keyword evidence="1" id="KW-0472">Membrane</keyword>
<sequence>MLKRELSILVIAQTLLCLLSSYLISKISLIGKIGIAVFYKEYKWLRSGWKTFLFLFIAQLLVIGILYFLHRKRPKKTTVYTAVGILVLAVTGLWFTYNDFLHTYSHRLLKERFHMGFYLFWMGMIGSCVFFLVASALGRQRLIVEVKSENQ</sequence>
<comment type="caution">
    <text evidence="2">The sequence shown here is derived from an EMBL/GenBank/DDBJ whole genome shotgun (WGS) entry which is preliminary data.</text>
</comment>
<gene>
    <name evidence="2" type="ORF">LZZ85_23545</name>
</gene>
<reference evidence="2" key="1">
    <citation type="submission" date="2022-01" db="EMBL/GenBank/DDBJ databases">
        <authorList>
            <person name="Jo J.-H."/>
            <person name="Im W.-T."/>
        </authorList>
    </citation>
    <scope>NUCLEOTIDE SEQUENCE</scope>
    <source>
        <strain evidence="2">NA20</strain>
    </source>
</reference>
<evidence type="ECO:0000313" key="3">
    <source>
        <dbReference type="Proteomes" id="UP001165367"/>
    </source>
</evidence>
<evidence type="ECO:0008006" key="4">
    <source>
        <dbReference type="Google" id="ProtNLM"/>
    </source>
</evidence>
<evidence type="ECO:0000313" key="2">
    <source>
        <dbReference type="EMBL" id="MCG2617291.1"/>
    </source>
</evidence>
<organism evidence="2 3">
    <name type="scientific">Terrimonas ginsenosidimutans</name>
    <dbReference type="NCBI Taxonomy" id="2908004"/>
    <lineage>
        <taxon>Bacteria</taxon>
        <taxon>Pseudomonadati</taxon>
        <taxon>Bacteroidota</taxon>
        <taxon>Chitinophagia</taxon>
        <taxon>Chitinophagales</taxon>
        <taxon>Chitinophagaceae</taxon>
        <taxon>Terrimonas</taxon>
    </lineage>
</organism>
<name>A0ABS9KY92_9BACT</name>
<keyword evidence="1" id="KW-0812">Transmembrane</keyword>
<accession>A0ABS9KY92</accession>
<evidence type="ECO:0000256" key="1">
    <source>
        <dbReference type="SAM" id="Phobius"/>
    </source>
</evidence>